<feature type="compositionally biased region" description="Low complexity" evidence="1">
    <location>
        <begin position="371"/>
        <end position="383"/>
    </location>
</feature>
<accession>A0A443NRP9</accession>
<feature type="compositionally biased region" description="Polar residues" evidence="1">
    <location>
        <begin position="338"/>
        <end position="352"/>
    </location>
</feature>
<dbReference type="EMBL" id="QPKB01000003">
    <property type="protein sequence ID" value="RWR81188.1"/>
    <property type="molecule type" value="Genomic_DNA"/>
</dbReference>
<feature type="region of interest" description="Disordered" evidence="1">
    <location>
        <begin position="321"/>
        <end position="431"/>
    </location>
</feature>
<dbReference type="GO" id="GO:0007142">
    <property type="term" value="P:male meiosis II"/>
    <property type="evidence" value="ECO:0007669"/>
    <property type="project" value="InterPro"/>
</dbReference>
<dbReference type="InterPro" id="IPR039300">
    <property type="entry name" value="JASON"/>
</dbReference>
<evidence type="ECO:0000256" key="1">
    <source>
        <dbReference type="SAM" id="MobiDB-lite"/>
    </source>
</evidence>
<proteinExistence type="predicted"/>
<name>A0A443NRP9_9MAGN</name>
<evidence type="ECO:0000313" key="2">
    <source>
        <dbReference type="EMBL" id="RWR81188.1"/>
    </source>
</evidence>
<sequence length="463" mass="51261">MGCFLACFGSAKERRRKTGKRTPPRDRSRGNYASLQPSYTSPLKLPTKEAAVSSLLETRDEQDDLSFNSRKKVTFDLNVKTYDAVFPVQEIEIYSSESKEEVEEKEKEKEDKKSEDLNNSALSQDNSTNSSSGSFPSNHRYGNCVSSDDEAEYEDSDFDDDGDDEDDGSDYEDVGDEEDEEGEESFHSYSSILMEKERGISAVHLALNDVTDVKPICGSPDRKPALLANGNARDRSQYIHSVLNPVENLSQWKAVKAKPTPLKHSKKENVDLEEDLQIPFSAEPTFKLPRSQKSVNFSSNFDVTKPSAKQEISVDASLSNWLGSSETTPSVKAGIDPTESSENSKSQRSYPSINREDRPILGALTVEELRQSVSSSPRKSPSRSPDEIPIVGTVGSYWNHSDMGVDSSSSQRSGSGVKGIPNTTSKYREDKKVNWHSTPFEVRLERALTNGGAEAYSSNPIVC</sequence>
<feature type="compositionally biased region" description="Basic and acidic residues" evidence="1">
    <location>
        <begin position="97"/>
        <end position="116"/>
    </location>
</feature>
<reference evidence="2 3" key="1">
    <citation type="journal article" date="2019" name="Nat. Plants">
        <title>Stout camphor tree genome fills gaps in understanding of flowering plant genome evolution.</title>
        <authorList>
            <person name="Chaw S.M."/>
            <person name="Liu Y.C."/>
            <person name="Wu Y.W."/>
            <person name="Wang H.Y."/>
            <person name="Lin C.I."/>
            <person name="Wu C.S."/>
            <person name="Ke H.M."/>
            <person name="Chang L.Y."/>
            <person name="Hsu C.Y."/>
            <person name="Yang H.T."/>
            <person name="Sudianto E."/>
            <person name="Hsu M.H."/>
            <person name="Wu K.P."/>
            <person name="Wang L.N."/>
            <person name="Leebens-Mack J.H."/>
            <person name="Tsai I.J."/>
        </authorList>
    </citation>
    <scope>NUCLEOTIDE SEQUENCE [LARGE SCALE GENOMIC DNA]</scope>
    <source>
        <strain evidence="3">cv. Chaw 1501</strain>
        <tissue evidence="2">Young leaves</tissue>
    </source>
</reference>
<dbReference type="OrthoDB" id="1925835at2759"/>
<feature type="compositionally biased region" description="Low complexity" evidence="1">
    <location>
        <begin position="120"/>
        <end position="138"/>
    </location>
</feature>
<feature type="region of interest" description="Disordered" evidence="1">
    <location>
        <begin position="1"/>
        <end position="46"/>
    </location>
</feature>
<feature type="compositionally biased region" description="Basic residues" evidence="1">
    <location>
        <begin position="13"/>
        <end position="22"/>
    </location>
</feature>
<organism evidence="2 3">
    <name type="scientific">Cinnamomum micranthum f. kanehirae</name>
    <dbReference type="NCBI Taxonomy" id="337451"/>
    <lineage>
        <taxon>Eukaryota</taxon>
        <taxon>Viridiplantae</taxon>
        <taxon>Streptophyta</taxon>
        <taxon>Embryophyta</taxon>
        <taxon>Tracheophyta</taxon>
        <taxon>Spermatophyta</taxon>
        <taxon>Magnoliopsida</taxon>
        <taxon>Magnoliidae</taxon>
        <taxon>Laurales</taxon>
        <taxon>Lauraceae</taxon>
        <taxon>Cinnamomum</taxon>
    </lineage>
</organism>
<feature type="compositionally biased region" description="Polar residues" evidence="1">
    <location>
        <begin position="31"/>
        <end position="41"/>
    </location>
</feature>
<feature type="compositionally biased region" description="Polar residues" evidence="1">
    <location>
        <begin position="321"/>
        <end position="330"/>
    </location>
</feature>
<protein>
    <submittedName>
        <fullName evidence="2">rRNA biogenesis protein rrp36</fullName>
    </submittedName>
</protein>
<gene>
    <name evidence="2" type="ORF">CKAN_00986000</name>
</gene>
<dbReference type="PANTHER" id="PTHR33318">
    <property type="entry name" value="ASPARTYL/GLUTAMYL-TRNA(ASN/GLN) AMIDOTRANSFERASE SUBUNIT"/>
    <property type="match status" value="1"/>
</dbReference>
<comment type="caution">
    <text evidence="2">The sequence shown here is derived from an EMBL/GenBank/DDBJ whole genome shotgun (WGS) entry which is preliminary data.</text>
</comment>
<feature type="region of interest" description="Disordered" evidence="1">
    <location>
        <begin position="91"/>
        <end position="191"/>
    </location>
</feature>
<dbReference type="Proteomes" id="UP000283530">
    <property type="component" value="Unassembled WGS sequence"/>
</dbReference>
<dbReference type="PANTHER" id="PTHR33318:SF4">
    <property type="entry name" value="OS04G0511700 PROTEIN"/>
    <property type="match status" value="1"/>
</dbReference>
<keyword evidence="3" id="KW-1185">Reference proteome</keyword>
<feature type="compositionally biased region" description="Acidic residues" evidence="1">
    <location>
        <begin position="147"/>
        <end position="183"/>
    </location>
</feature>
<feature type="compositionally biased region" description="Low complexity" evidence="1">
    <location>
        <begin position="401"/>
        <end position="419"/>
    </location>
</feature>
<evidence type="ECO:0000313" key="3">
    <source>
        <dbReference type="Proteomes" id="UP000283530"/>
    </source>
</evidence>
<dbReference type="AlphaFoldDB" id="A0A443NRP9"/>